<dbReference type="EMBL" id="WQPS01000125">
    <property type="protein sequence ID" value="MBT9813292.1"/>
    <property type="molecule type" value="Genomic_DNA"/>
</dbReference>
<feature type="transmembrane region" description="Helical" evidence="1">
    <location>
        <begin position="174"/>
        <end position="192"/>
    </location>
</feature>
<keyword evidence="1" id="KW-0472">Membrane</keyword>
<accession>A0AA41FKK1</accession>
<feature type="transmembrane region" description="Helical" evidence="1">
    <location>
        <begin position="226"/>
        <end position="244"/>
    </location>
</feature>
<protein>
    <submittedName>
        <fullName evidence="2">Oligosaccharide repeat unit polymerase</fullName>
    </submittedName>
</protein>
<gene>
    <name evidence="2" type="ORF">GPL26_27335</name>
</gene>
<name>A0AA41FKK1_9FIRM</name>
<feature type="transmembrane region" description="Helical" evidence="1">
    <location>
        <begin position="289"/>
        <end position="311"/>
    </location>
</feature>
<feature type="transmembrane region" description="Helical" evidence="1">
    <location>
        <begin position="103"/>
        <end position="124"/>
    </location>
</feature>
<dbReference type="AlphaFoldDB" id="A0AA41FKK1"/>
<evidence type="ECO:0000313" key="3">
    <source>
        <dbReference type="Proteomes" id="UP000708338"/>
    </source>
</evidence>
<sequence length="438" mass="49971">MRLIYGVLTGVILAMVFWHNYKESKDFFHPLCFFAILQFLRYVPTMISGDVDTAVVITEDGVFLFMIMEVISVACVCLGFRLKIKIGPDKKASDVIGLYNHHLLLFGIVFFSIGVLTRLIFIVQKGGIQYILSNIVHKVDLVTGSGYLLTFGNFMTYGICFILSYLAQRKQSRHPLLIIAPFLAVDIFLFAFMSDRTAVMRSLMMIFMVYHYQCKRFTLRSLLKPQFMVGIACVVLFIVAMPLLRTKEGFDAYGSLSALLSDAVLEVGNLFYWFSYAGRDIFIYQNYNWNNYWFGTNIINFLCAIIPASIWSGKPPVDEGYYLSNAIAGYEISPPSNNYIYKSSYPFSNQGIMYTNFGLVGLIVGSILLGIVYRYAFDNLKSSRYNVVLIIIMQVILYNFSFTSHDMVNVLSLCGYLLIPLFIFGGFRFRNHVVRTEC</sequence>
<keyword evidence="1" id="KW-1133">Transmembrane helix</keyword>
<feature type="transmembrane region" description="Helical" evidence="1">
    <location>
        <begin position="352"/>
        <end position="373"/>
    </location>
</feature>
<feature type="transmembrane region" description="Helical" evidence="1">
    <location>
        <begin position="198"/>
        <end position="214"/>
    </location>
</feature>
<dbReference type="Proteomes" id="UP000708338">
    <property type="component" value="Unassembled WGS sequence"/>
</dbReference>
<feature type="transmembrane region" description="Helical" evidence="1">
    <location>
        <begin position="144"/>
        <end position="167"/>
    </location>
</feature>
<feature type="transmembrane region" description="Helical" evidence="1">
    <location>
        <begin position="256"/>
        <end position="277"/>
    </location>
</feature>
<reference evidence="2" key="1">
    <citation type="journal article" date="2021" name="Gut Microbes">
        <title>A synthetic consortium of 100 gut commensals modulates the composition and function in a colon model of the microbiome of elderly subjects.</title>
        <authorList>
            <person name="Perez M."/>
            <person name="Ntemiri A."/>
            <person name="Tan H."/>
            <person name="Harris H.M.B."/>
            <person name="Roager H.M."/>
            <person name="Ribiere C."/>
            <person name="O'Toole P.W."/>
        </authorList>
    </citation>
    <scope>NUCLEOTIDE SEQUENCE</scope>
    <source>
        <strain evidence="2">MCC335</strain>
    </source>
</reference>
<feature type="transmembrane region" description="Helical" evidence="1">
    <location>
        <begin position="408"/>
        <end position="427"/>
    </location>
</feature>
<feature type="transmembrane region" description="Helical" evidence="1">
    <location>
        <begin position="27"/>
        <end position="43"/>
    </location>
</feature>
<feature type="transmembrane region" description="Helical" evidence="1">
    <location>
        <begin position="385"/>
        <end position="402"/>
    </location>
</feature>
<feature type="transmembrane region" description="Helical" evidence="1">
    <location>
        <begin position="63"/>
        <end position="82"/>
    </location>
</feature>
<proteinExistence type="predicted"/>
<organism evidence="2 3">
    <name type="scientific">Enterocloster citroniae</name>
    <dbReference type="NCBI Taxonomy" id="358743"/>
    <lineage>
        <taxon>Bacteria</taxon>
        <taxon>Bacillati</taxon>
        <taxon>Bacillota</taxon>
        <taxon>Clostridia</taxon>
        <taxon>Lachnospirales</taxon>
        <taxon>Lachnospiraceae</taxon>
        <taxon>Enterocloster</taxon>
    </lineage>
</organism>
<evidence type="ECO:0000313" key="2">
    <source>
        <dbReference type="EMBL" id="MBT9813292.1"/>
    </source>
</evidence>
<dbReference type="NCBIfam" id="TIGR04370">
    <property type="entry name" value="glyco_rpt_poly"/>
    <property type="match status" value="1"/>
</dbReference>
<keyword evidence="1" id="KW-0812">Transmembrane</keyword>
<evidence type="ECO:0000256" key="1">
    <source>
        <dbReference type="SAM" id="Phobius"/>
    </source>
</evidence>
<dbReference type="RefSeq" id="WP_117450951.1">
    <property type="nucleotide sequence ID" value="NZ_CABJDD010000004.1"/>
</dbReference>
<comment type="caution">
    <text evidence="2">The sequence shown here is derived from an EMBL/GenBank/DDBJ whole genome shotgun (WGS) entry which is preliminary data.</text>
</comment>